<sequence>MTVAFRPAGAPSIAAAPSRPDGREAPESTPLHDARRLTGPDRTARIVLDGQVYTLRITRAGKLILTK</sequence>
<feature type="region of interest" description="Disordered" evidence="1">
    <location>
        <begin position="1"/>
        <end position="38"/>
    </location>
</feature>
<evidence type="ECO:0000256" key="1">
    <source>
        <dbReference type="SAM" id="MobiDB-lite"/>
    </source>
</evidence>
<dbReference type="Proteomes" id="UP000245680">
    <property type="component" value="Unassembled WGS sequence"/>
</dbReference>
<organism evidence="2 3">
    <name type="scientific">Meridianimarinicoccus roseus</name>
    <dbReference type="NCBI Taxonomy" id="2072018"/>
    <lineage>
        <taxon>Bacteria</taxon>
        <taxon>Pseudomonadati</taxon>
        <taxon>Pseudomonadota</taxon>
        <taxon>Alphaproteobacteria</taxon>
        <taxon>Rhodobacterales</taxon>
        <taxon>Paracoccaceae</taxon>
        <taxon>Meridianimarinicoccus</taxon>
    </lineage>
</organism>
<reference evidence="2 3" key="1">
    <citation type="submission" date="2018-05" db="EMBL/GenBank/DDBJ databases">
        <title>Rhodobacteraceae gen. nov., sp. nov. isolated from sea water.</title>
        <authorList>
            <person name="Ren Y."/>
        </authorList>
    </citation>
    <scope>NUCLEOTIDE SEQUENCE [LARGE SCALE GENOMIC DNA]</scope>
    <source>
        <strain evidence="2 3">TG-679</strain>
    </source>
</reference>
<name>A0A2V2LDE8_9RHOB</name>
<accession>A0A2V2LDE8</accession>
<comment type="caution">
    <text evidence="2">The sequence shown here is derived from an EMBL/GenBank/DDBJ whole genome shotgun (WGS) entry which is preliminary data.</text>
</comment>
<dbReference type="RefSeq" id="WP_109810708.1">
    <property type="nucleotide sequence ID" value="NZ_QGKU01000025.1"/>
</dbReference>
<gene>
    <name evidence="2" type="ORF">DKT77_05455</name>
</gene>
<feature type="compositionally biased region" description="Basic and acidic residues" evidence="1">
    <location>
        <begin position="20"/>
        <end position="38"/>
    </location>
</feature>
<dbReference type="Pfam" id="PF10636">
    <property type="entry name" value="hemP"/>
    <property type="match status" value="1"/>
</dbReference>
<evidence type="ECO:0000313" key="2">
    <source>
        <dbReference type="EMBL" id="PWR03590.1"/>
    </source>
</evidence>
<feature type="compositionally biased region" description="Low complexity" evidence="1">
    <location>
        <begin position="1"/>
        <end position="19"/>
    </location>
</feature>
<dbReference type="InterPro" id="IPR019600">
    <property type="entry name" value="Hemin_uptake_protein_HemP"/>
</dbReference>
<dbReference type="AlphaFoldDB" id="A0A2V2LDE8"/>
<dbReference type="EMBL" id="QGKU01000025">
    <property type="protein sequence ID" value="PWR03590.1"/>
    <property type="molecule type" value="Genomic_DNA"/>
</dbReference>
<dbReference type="Gene3D" id="2.10.70.10">
    <property type="entry name" value="Complement Module, domain 1"/>
    <property type="match status" value="1"/>
</dbReference>
<dbReference type="OrthoDB" id="7691333at2"/>
<evidence type="ECO:0000313" key="3">
    <source>
        <dbReference type="Proteomes" id="UP000245680"/>
    </source>
</evidence>
<proteinExistence type="predicted"/>
<keyword evidence="3" id="KW-1185">Reference proteome</keyword>
<protein>
    <submittedName>
        <fullName evidence="2">Hemin uptake protein HemP</fullName>
    </submittedName>
</protein>